<evidence type="ECO:0000256" key="2">
    <source>
        <dbReference type="ARBA" id="ARBA00022695"/>
    </source>
</evidence>
<evidence type="ECO:0000256" key="1">
    <source>
        <dbReference type="ARBA" id="ARBA00022679"/>
    </source>
</evidence>
<keyword evidence="2" id="KW-0548">Nucleotidyltransferase</keyword>
<dbReference type="RefSeq" id="WP_114540579.1">
    <property type="nucleotide sequence ID" value="NZ_PPUT01000024.1"/>
</dbReference>
<feature type="domain" description="Fido" evidence="8">
    <location>
        <begin position="99"/>
        <end position="252"/>
    </location>
</feature>
<keyword evidence="3" id="KW-0547">Nucleotide-binding</keyword>
<dbReference type="Proteomes" id="UP000253805">
    <property type="component" value="Unassembled WGS sequence"/>
</dbReference>
<dbReference type="InterPro" id="IPR033788">
    <property type="entry name" value="VbhA-like"/>
</dbReference>
<evidence type="ECO:0000313" key="9">
    <source>
        <dbReference type="EMBL" id="RDC42844.1"/>
    </source>
</evidence>
<dbReference type="InterPro" id="IPR041535">
    <property type="entry name" value="VbhA"/>
</dbReference>
<sequence length="293" mass="33249">MGTGSEYERYEEPYSHEVRDRRVRGARGLQAVDGLTTSAAFDEAAERYVAGDISARELSDIVDDYYDQKVERGVNRYSQEADLVSARICDALDSNGFTFSPATLRAIHGRLFRGLMEEPFYEQHYRDYNISKREFVLARESVAYGDYASLEDDLETAFSEFSPAPAQDGDYTAYIASVADFIARVWQIHPFAEGNTRTVAVFLQQLLHFHGFPQDCSEAFDRSSLQFRNALVRANYRNIPLGVEPDPTFLNEFIGCLIAGRPFPYRNRDMAAAELFRSKGLIPPQEESPRRLG</sequence>
<evidence type="ECO:0000256" key="3">
    <source>
        <dbReference type="ARBA" id="ARBA00022741"/>
    </source>
</evidence>
<dbReference type="GO" id="GO:0070733">
    <property type="term" value="F:AMPylase activity"/>
    <property type="evidence" value="ECO:0007669"/>
    <property type="project" value="UniProtKB-EC"/>
</dbReference>
<keyword evidence="1" id="KW-0808">Transferase</keyword>
<evidence type="ECO:0000313" key="10">
    <source>
        <dbReference type="Proteomes" id="UP000253805"/>
    </source>
</evidence>
<comment type="caution">
    <text evidence="9">The sequence shown here is derived from an EMBL/GenBank/DDBJ whole genome shotgun (WGS) entry which is preliminary data.</text>
</comment>
<dbReference type="AlphaFoldDB" id="A0A369NX06"/>
<dbReference type="SUPFAM" id="SSF140931">
    <property type="entry name" value="Fic-like"/>
    <property type="match status" value="1"/>
</dbReference>
<evidence type="ECO:0000256" key="7">
    <source>
        <dbReference type="ARBA" id="ARBA00048696"/>
    </source>
</evidence>
<dbReference type="EC" id="2.7.7.108" evidence="5"/>
<dbReference type="PROSITE" id="PS51459">
    <property type="entry name" value="FIDO"/>
    <property type="match status" value="1"/>
</dbReference>
<comment type="catalytic activity">
    <reaction evidence="6">
        <text>L-threonyl-[protein] + ATP = 3-O-(5'-adenylyl)-L-threonyl-[protein] + diphosphate</text>
        <dbReference type="Rhea" id="RHEA:54292"/>
        <dbReference type="Rhea" id="RHEA-COMP:11060"/>
        <dbReference type="Rhea" id="RHEA-COMP:13847"/>
        <dbReference type="ChEBI" id="CHEBI:30013"/>
        <dbReference type="ChEBI" id="CHEBI:30616"/>
        <dbReference type="ChEBI" id="CHEBI:33019"/>
        <dbReference type="ChEBI" id="CHEBI:138113"/>
        <dbReference type="EC" id="2.7.7.108"/>
    </reaction>
</comment>
<dbReference type="Pfam" id="PF02661">
    <property type="entry name" value="Fic"/>
    <property type="match status" value="1"/>
</dbReference>
<proteinExistence type="predicted"/>
<organism evidence="9 10">
    <name type="scientific">Adlercreutzia equolifaciens subsp. celatus</name>
    <dbReference type="NCBI Taxonomy" id="394340"/>
    <lineage>
        <taxon>Bacteria</taxon>
        <taxon>Bacillati</taxon>
        <taxon>Actinomycetota</taxon>
        <taxon>Coriobacteriia</taxon>
        <taxon>Eggerthellales</taxon>
        <taxon>Eggerthellaceae</taxon>
        <taxon>Adlercreutzia</taxon>
    </lineage>
</organism>
<evidence type="ECO:0000259" key="8">
    <source>
        <dbReference type="PROSITE" id="PS51459"/>
    </source>
</evidence>
<protein>
    <recommendedName>
        <fullName evidence="5">protein adenylyltransferase</fullName>
        <ecNumber evidence="5">2.7.7.108</ecNumber>
    </recommendedName>
</protein>
<dbReference type="Pfam" id="PF18495">
    <property type="entry name" value="VbhA"/>
    <property type="match status" value="1"/>
</dbReference>
<reference evidence="9 10" key="1">
    <citation type="journal article" date="2018" name="Elife">
        <title>Discovery and characterization of a prevalent human gut bacterial enzyme sufficient for the inactivation of a family of plant toxins.</title>
        <authorList>
            <person name="Koppel N."/>
            <person name="Bisanz J.E."/>
            <person name="Pandelia M.E."/>
            <person name="Turnbaugh P.J."/>
            <person name="Balskus E.P."/>
        </authorList>
    </citation>
    <scope>NUCLEOTIDE SEQUENCE [LARGE SCALE GENOMIC DNA]</scope>
    <source>
        <strain evidence="9 10">OB21 GAM 11</strain>
    </source>
</reference>
<evidence type="ECO:0000256" key="5">
    <source>
        <dbReference type="ARBA" id="ARBA00034531"/>
    </source>
</evidence>
<comment type="catalytic activity">
    <reaction evidence="7">
        <text>L-tyrosyl-[protein] + ATP = O-(5'-adenylyl)-L-tyrosyl-[protein] + diphosphate</text>
        <dbReference type="Rhea" id="RHEA:54288"/>
        <dbReference type="Rhea" id="RHEA-COMP:10136"/>
        <dbReference type="Rhea" id="RHEA-COMP:13846"/>
        <dbReference type="ChEBI" id="CHEBI:30616"/>
        <dbReference type="ChEBI" id="CHEBI:33019"/>
        <dbReference type="ChEBI" id="CHEBI:46858"/>
        <dbReference type="ChEBI" id="CHEBI:83624"/>
        <dbReference type="EC" id="2.7.7.108"/>
    </reaction>
</comment>
<dbReference type="Gene3D" id="1.10.3290.10">
    <property type="entry name" value="Fido-like domain"/>
    <property type="match status" value="1"/>
</dbReference>
<dbReference type="InterPro" id="IPR003812">
    <property type="entry name" value="Fido"/>
</dbReference>
<dbReference type="PANTHER" id="PTHR39560:SF1">
    <property type="entry name" value="PROTEIN ADENYLYLTRANSFERASE FIC-RELATED"/>
    <property type="match status" value="1"/>
</dbReference>
<gene>
    <name evidence="9" type="ORF">C1850_08970</name>
</gene>
<evidence type="ECO:0000256" key="4">
    <source>
        <dbReference type="ARBA" id="ARBA00022840"/>
    </source>
</evidence>
<dbReference type="PANTHER" id="PTHR39560">
    <property type="entry name" value="PROTEIN ADENYLYLTRANSFERASE FIC-RELATED"/>
    <property type="match status" value="1"/>
</dbReference>
<dbReference type="CDD" id="cd11586">
    <property type="entry name" value="VbhA_like"/>
    <property type="match status" value="1"/>
</dbReference>
<dbReference type="EMBL" id="PPUT01000024">
    <property type="protein sequence ID" value="RDC42844.1"/>
    <property type="molecule type" value="Genomic_DNA"/>
</dbReference>
<name>A0A369NX06_9ACTN</name>
<accession>A0A369NX06</accession>
<keyword evidence="4" id="KW-0067">ATP-binding</keyword>
<evidence type="ECO:0000256" key="6">
    <source>
        <dbReference type="ARBA" id="ARBA00047939"/>
    </source>
</evidence>
<dbReference type="GO" id="GO:0005524">
    <property type="term" value="F:ATP binding"/>
    <property type="evidence" value="ECO:0007669"/>
    <property type="project" value="UniProtKB-KW"/>
</dbReference>
<dbReference type="InterPro" id="IPR036597">
    <property type="entry name" value="Fido-like_dom_sf"/>
</dbReference>
<dbReference type="GO" id="GO:0051302">
    <property type="term" value="P:regulation of cell division"/>
    <property type="evidence" value="ECO:0007669"/>
    <property type="project" value="TreeGrafter"/>
</dbReference>